<dbReference type="FunFam" id="3.40.1280.10:FF:000001">
    <property type="entry name" value="tRNA (guanine-N(1)-)-methyltransferase"/>
    <property type="match status" value="1"/>
</dbReference>
<keyword evidence="10 15" id="KW-0949">S-adenosyl-L-methionine</keyword>
<comment type="catalytic activity">
    <reaction evidence="14 15 17">
        <text>guanosine(37) in tRNA + S-adenosyl-L-methionine = N(1)-methylguanosine(37) in tRNA + S-adenosyl-L-homocysteine + H(+)</text>
        <dbReference type="Rhea" id="RHEA:36899"/>
        <dbReference type="Rhea" id="RHEA-COMP:10145"/>
        <dbReference type="Rhea" id="RHEA-COMP:10147"/>
        <dbReference type="ChEBI" id="CHEBI:15378"/>
        <dbReference type="ChEBI" id="CHEBI:57856"/>
        <dbReference type="ChEBI" id="CHEBI:59789"/>
        <dbReference type="ChEBI" id="CHEBI:73542"/>
        <dbReference type="ChEBI" id="CHEBI:74269"/>
        <dbReference type="EC" id="2.1.1.228"/>
    </reaction>
</comment>
<dbReference type="InterPro" id="IPR016009">
    <property type="entry name" value="tRNA_MeTrfase_TRMD/TRM10"/>
</dbReference>
<evidence type="ECO:0000256" key="14">
    <source>
        <dbReference type="ARBA" id="ARBA00047783"/>
    </source>
</evidence>
<dbReference type="EMBL" id="JAENII010000004">
    <property type="protein sequence ID" value="MBK1826650.1"/>
    <property type="molecule type" value="Genomic_DNA"/>
</dbReference>
<evidence type="ECO:0000256" key="5">
    <source>
        <dbReference type="ARBA" id="ARBA00012807"/>
    </source>
</evidence>
<comment type="subcellular location">
    <subcellularLocation>
        <location evidence="2 15 17">Cytoplasm</location>
    </subcellularLocation>
</comment>
<sequence>MQIDILTLFPEIALAPLSESIISRARQAGIVDIRAHNLRDWAKDKHRRTDDYLCGGGQGMLMLPGPLFDAIGELRKEDTKVILMTPQGKVFKQAVAAELSSDTHLLIVCGHYEGVDHRVIEELIDLELSIGDYVLTNGAIAAAVVTDSIVRLLPGALGDERSPEEESFSDPNLLEAPAYTKPADFRGLKVPDVLLSGHHAKIAEWKKQKALERTRANRPDLLD</sequence>
<reference evidence="19" key="1">
    <citation type="submission" date="2021-01" db="EMBL/GenBank/DDBJ databases">
        <title>Modified the classification status of verrucomicrobia.</title>
        <authorList>
            <person name="Feng X."/>
        </authorList>
    </citation>
    <scope>NUCLEOTIDE SEQUENCE</scope>
    <source>
        <strain evidence="19">KCTC 22201</strain>
    </source>
</reference>
<keyword evidence="9 15" id="KW-0808">Transferase</keyword>
<dbReference type="RefSeq" id="WP_200277806.1">
    <property type="nucleotide sequence ID" value="NZ_JAENII010000004.1"/>
</dbReference>
<dbReference type="InterPro" id="IPR029026">
    <property type="entry name" value="tRNA_m1G_MTases_N"/>
</dbReference>
<evidence type="ECO:0000256" key="17">
    <source>
        <dbReference type="RuleBase" id="RU003464"/>
    </source>
</evidence>
<dbReference type="InterPro" id="IPR002649">
    <property type="entry name" value="tRNA_m1G_MeTrfase_TrmD"/>
</dbReference>
<evidence type="ECO:0000256" key="7">
    <source>
        <dbReference type="ARBA" id="ARBA00022490"/>
    </source>
</evidence>
<keyword evidence="7 15" id="KW-0963">Cytoplasm</keyword>
<dbReference type="PANTHER" id="PTHR46417:SF1">
    <property type="entry name" value="TRNA (GUANINE-N(1)-)-METHYLTRANSFERASE"/>
    <property type="match status" value="1"/>
</dbReference>
<dbReference type="InterPro" id="IPR023148">
    <property type="entry name" value="tRNA_m1G_MeTrfase_C_sf"/>
</dbReference>
<feature type="binding site" evidence="15 16">
    <location>
        <position position="110"/>
    </location>
    <ligand>
        <name>S-adenosyl-L-methionine</name>
        <dbReference type="ChEBI" id="CHEBI:59789"/>
    </ligand>
</feature>
<evidence type="ECO:0000256" key="4">
    <source>
        <dbReference type="ARBA" id="ARBA00011738"/>
    </source>
</evidence>
<dbReference type="Gene3D" id="1.10.1270.20">
    <property type="entry name" value="tRNA(m1g37)methyltransferase, domain 2"/>
    <property type="match status" value="1"/>
</dbReference>
<dbReference type="PIRSF" id="PIRSF000386">
    <property type="entry name" value="tRNA_mtase"/>
    <property type="match status" value="1"/>
</dbReference>
<dbReference type="InterPro" id="IPR029028">
    <property type="entry name" value="Alpha/beta_knot_MTases"/>
</dbReference>
<comment type="similarity">
    <text evidence="3 15 17">Belongs to the RNA methyltransferase TrmD family.</text>
</comment>
<dbReference type="CDD" id="cd18080">
    <property type="entry name" value="TrmD-like"/>
    <property type="match status" value="1"/>
</dbReference>
<evidence type="ECO:0000256" key="12">
    <source>
        <dbReference type="ARBA" id="ARBA00029736"/>
    </source>
</evidence>
<gene>
    <name evidence="15 19" type="primary">trmD</name>
    <name evidence="19" type="ORF">JIN81_06445</name>
</gene>
<comment type="function">
    <text evidence="1 15 17">Specifically methylates guanosine-37 in various tRNAs.</text>
</comment>
<keyword evidence="11 15" id="KW-0819">tRNA processing</keyword>
<dbReference type="NCBIfam" id="NF000648">
    <property type="entry name" value="PRK00026.1"/>
    <property type="match status" value="1"/>
</dbReference>
<evidence type="ECO:0000256" key="3">
    <source>
        <dbReference type="ARBA" id="ARBA00007630"/>
    </source>
</evidence>
<dbReference type="NCBIfam" id="TIGR00088">
    <property type="entry name" value="trmD"/>
    <property type="match status" value="1"/>
</dbReference>
<evidence type="ECO:0000256" key="1">
    <source>
        <dbReference type="ARBA" id="ARBA00002634"/>
    </source>
</evidence>
<evidence type="ECO:0000259" key="18">
    <source>
        <dbReference type="Pfam" id="PF01746"/>
    </source>
</evidence>
<evidence type="ECO:0000313" key="20">
    <source>
        <dbReference type="Proteomes" id="UP000658278"/>
    </source>
</evidence>
<accession>A0A934RDY2</accession>
<dbReference type="GO" id="GO:0052906">
    <property type="term" value="F:tRNA (guanine(37)-N1)-methyltransferase activity"/>
    <property type="evidence" value="ECO:0007669"/>
    <property type="project" value="UniProtKB-UniRule"/>
</dbReference>
<dbReference type="GO" id="GO:0002939">
    <property type="term" value="P:tRNA N1-guanine methylation"/>
    <property type="evidence" value="ECO:0007669"/>
    <property type="project" value="TreeGrafter"/>
</dbReference>
<feature type="binding site" evidence="15 16">
    <location>
        <begin position="130"/>
        <end position="135"/>
    </location>
    <ligand>
        <name>S-adenosyl-L-methionine</name>
        <dbReference type="ChEBI" id="CHEBI:59789"/>
    </ligand>
</feature>
<evidence type="ECO:0000313" key="19">
    <source>
        <dbReference type="EMBL" id="MBK1826650.1"/>
    </source>
</evidence>
<evidence type="ECO:0000256" key="16">
    <source>
        <dbReference type="PIRSR" id="PIRSR000386-1"/>
    </source>
</evidence>
<dbReference type="SUPFAM" id="SSF75217">
    <property type="entry name" value="alpha/beta knot"/>
    <property type="match status" value="1"/>
</dbReference>
<dbReference type="GO" id="GO:0005829">
    <property type="term" value="C:cytosol"/>
    <property type="evidence" value="ECO:0007669"/>
    <property type="project" value="TreeGrafter"/>
</dbReference>
<comment type="caution">
    <text evidence="19">The sequence shown here is derived from an EMBL/GenBank/DDBJ whole genome shotgun (WGS) entry which is preliminary data.</text>
</comment>
<dbReference type="Proteomes" id="UP000658278">
    <property type="component" value="Unassembled WGS sequence"/>
</dbReference>
<feature type="domain" description="tRNA methyltransferase TRMD/TRM10-type" evidence="18">
    <location>
        <begin position="1"/>
        <end position="222"/>
    </location>
</feature>
<evidence type="ECO:0000256" key="10">
    <source>
        <dbReference type="ARBA" id="ARBA00022691"/>
    </source>
</evidence>
<protein>
    <recommendedName>
        <fullName evidence="6 15">tRNA (guanine-N(1)-)-methyltransferase</fullName>
        <ecNumber evidence="5 15">2.1.1.228</ecNumber>
    </recommendedName>
    <alternativeName>
        <fullName evidence="12 15">M1G-methyltransferase</fullName>
    </alternativeName>
    <alternativeName>
        <fullName evidence="13 15">tRNA [GM37] methyltransferase</fullName>
    </alternativeName>
</protein>
<dbReference type="PANTHER" id="PTHR46417">
    <property type="entry name" value="TRNA (GUANINE-N(1)-)-METHYLTRANSFERASE"/>
    <property type="match status" value="1"/>
</dbReference>
<proteinExistence type="inferred from homology"/>
<name>A0A934RDY2_9BACT</name>
<evidence type="ECO:0000256" key="2">
    <source>
        <dbReference type="ARBA" id="ARBA00004496"/>
    </source>
</evidence>
<dbReference type="Pfam" id="PF01746">
    <property type="entry name" value="tRNA_m1G_MT"/>
    <property type="match status" value="1"/>
</dbReference>
<keyword evidence="8 15" id="KW-0489">Methyltransferase</keyword>
<comment type="subunit">
    <text evidence="4 15 17">Homodimer.</text>
</comment>
<organism evidence="19 20">
    <name type="scientific">Haloferula rosea</name>
    <dbReference type="NCBI Taxonomy" id="490093"/>
    <lineage>
        <taxon>Bacteria</taxon>
        <taxon>Pseudomonadati</taxon>
        <taxon>Verrucomicrobiota</taxon>
        <taxon>Verrucomicrobiia</taxon>
        <taxon>Verrucomicrobiales</taxon>
        <taxon>Verrucomicrobiaceae</taxon>
        <taxon>Haloferula</taxon>
    </lineage>
</organism>
<evidence type="ECO:0000256" key="9">
    <source>
        <dbReference type="ARBA" id="ARBA00022679"/>
    </source>
</evidence>
<evidence type="ECO:0000256" key="6">
    <source>
        <dbReference type="ARBA" id="ARBA00014679"/>
    </source>
</evidence>
<evidence type="ECO:0000256" key="13">
    <source>
        <dbReference type="ARBA" id="ARBA00033392"/>
    </source>
</evidence>
<evidence type="ECO:0000256" key="8">
    <source>
        <dbReference type="ARBA" id="ARBA00022603"/>
    </source>
</evidence>
<evidence type="ECO:0000256" key="11">
    <source>
        <dbReference type="ARBA" id="ARBA00022694"/>
    </source>
</evidence>
<keyword evidence="20" id="KW-1185">Reference proteome</keyword>
<dbReference type="HAMAP" id="MF_00605">
    <property type="entry name" value="TrmD"/>
    <property type="match status" value="1"/>
</dbReference>
<dbReference type="EC" id="2.1.1.228" evidence="5 15"/>
<dbReference type="AlphaFoldDB" id="A0A934RDY2"/>
<evidence type="ECO:0000256" key="15">
    <source>
        <dbReference type="HAMAP-Rule" id="MF_00605"/>
    </source>
</evidence>
<dbReference type="Gene3D" id="3.40.1280.10">
    <property type="match status" value="1"/>
</dbReference>